<name>A0ABS3HPR4_9ENTE</name>
<organism evidence="2 3">
    <name type="scientific">Candidatus Vagococcus giribetii</name>
    <dbReference type="NCBI Taxonomy" id="2230876"/>
    <lineage>
        <taxon>Bacteria</taxon>
        <taxon>Bacillati</taxon>
        <taxon>Bacillota</taxon>
        <taxon>Bacilli</taxon>
        <taxon>Lactobacillales</taxon>
        <taxon>Enterococcaceae</taxon>
        <taxon>Vagococcus</taxon>
    </lineage>
</organism>
<dbReference type="EMBL" id="JAFLVX010000005">
    <property type="protein sequence ID" value="MBO0475734.1"/>
    <property type="molecule type" value="Genomic_DNA"/>
</dbReference>
<dbReference type="RefSeq" id="WP_206964489.1">
    <property type="nucleotide sequence ID" value="NZ_JAFLVX010000005.1"/>
</dbReference>
<proteinExistence type="predicted"/>
<protein>
    <submittedName>
        <fullName evidence="2">Uncharacterized protein</fullName>
    </submittedName>
</protein>
<evidence type="ECO:0000313" key="2">
    <source>
        <dbReference type="EMBL" id="MBO0475734.1"/>
    </source>
</evidence>
<sequence>MDFLKKYTIDLAVTTLGIALLVIGLFFGTSIIVFNLDGFYFFIAGLLLTIYGAGSIIAKMRQEKK</sequence>
<feature type="transmembrane region" description="Helical" evidence="1">
    <location>
        <begin position="12"/>
        <end position="33"/>
    </location>
</feature>
<feature type="transmembrane region" description="Helical" evidence="1">
    <location>
        <begin position="39"/>
        <end position="58"/>
    </location>
</feature>
<dbReference type="Proteomes" id="UP000664857">
    <property type="component" value="Unassembled WGS sequence"/>
</dbReference>
<evidence type="ECO:0000313" key="3">
    <source>
        <dbReference type="Proteomes" id="UP000664857"/>
    </source>
</evidence>
<keyword evidence="3" id="KW-1185">Reference proteome</keyword>
<comment type="caution">
    <text evidence="2">The sequence shown here is derived from an EMBL/GenBank/DDBJ whole genome shotgun (WGS) entry which is preliminary data.</text>
</comment>
<gene>
    <name evidence="2" type="ORF">DOK76_01550</name>
</gene>
<keyword evidence="1" id="KW-0812">Transmembrane</keyword>
<reference evidence="2 3" key="1">
    <citation type="submission" date="2021-03" db="EMBL/GenBank/DDBJ databases">
        <title>Enterococcal diversity collection.</title>
        <authorList>
            <person name="Gilmore M.S."/>
            <person name="Schwartzman J."/>
            <person name="Van Tyne D."/>
            <person name="Martin M."/>
            <person name="Earl A.M."/>
            <person name="Manson A.L."/>
            <person name="Straub T."/>
            <person name="Salamzade R."/>
            <person name="Saavedra J."/>
            <person name="Lebreton F."/>
            <person name="Prichula J."/>
            <person name="Schaufler K."/>
            <person name="Gaca A."/>
            <person name="Sgardioli B."/>
            <person name="Wagenaar J."/>
            <person name="Strong T."/>
        </authorList>
    </citation>
    <scope>NUCLEOTIDE SEQUENCE [LARGE SCALE GENOMIC DNA]</scope>
    <source>
        <strain evidence="2 3">DIV0080</strain>
    </source>
</reference>
<keyword evidence="1" id="KW-1133">Transmembrane helix</keyword>
<keyword evidence="1" id="KW-0472">Membrane</keyword>
<evidence type="ECO:0000256" key="1">
    <source>
        <dbReference type="SAM" id="Phobius"/>
    </source>
</evidence>
<accession>A0ABS3HPR4</accession>